<dbReference type="GO" id="GO:0006412">
    <property type="term" value="P:translation"/>
    <property type="evidence" value="ECO:0007669"/>
    <property type="project" value="InterPro"/>
</dbReference>
<dbReference type="NCBIfam" id="TIGR01032">
    <property type="entry name" value="rplT_bact"/>
    <property type="match status" value="1"/>
</dbReference>
<dbReference type="AlphaFoldDB" id="A0A3S7SYE5"/>
<evidence type="ECO:0000256" key="6">
    <source>
        <dbReference type="ARBA" id="ARBA00035295"/>
    </source>
</evidence>
<dbReference type="FunFam" id="1.10.1900.20:FF:000001">
    <property type="entry name" value="50S ribosomal protein L20"/>
    <property type="match status" value="1"/>
</dbReference>
<keyword evidence="5 7" id="KW-0687">Ribonucleoprotein</keyword>
<comment type="subcellular location">
    <subcellularLocation>
        <location evidence="7">Plastid</location>
        <location evidence="7">Chloroplast</location>
    </subcellularLocation>
</comment>
<dbReference type="InterPro" id="IPR005813">
    <property type="entry name" value="Ribosomal_bL20"/>
</dbReference>
<evidence type="ECO:0000256" key="7">
    <source>
        <dbReference type="HAMAP-Rule" id="MF_00382"/>
    </source>
</evidence>
<dbReference type="PANTHER" id="PTHR10986">
    <property type="entry name" value="39S RIBOSOMAL PROTEIN L20"/>
    <property type="match status" value="1"/>
</dbReference>
<keyword evidence="2 7" id="KW-0699">rRNA-binding</keyword>
<name>A0A3S7SYE5_9CHLO</name>
<evidence type="ECO:0000256" key="8">
    <source>
        <dbReference type="RuleBase" id="RU000561"/>
    </source>
</evidence>
<dbReference type="GO" id="GO:1990904">
    <property type="term" value="C:ribonucleoprotein complex"/>
    <property type="evidence" value="ECO:0007669"/>
    <property type="project" value="UniProtKB-KW"/>
</dbReference>
<evidence type="ECO:0000256" key="4">
    <source>
        <dbReference type="ARBA" id="ARBA00022980"/>
    </source>
</evidence>
<dbReference type="GO" id="GO:0003735">
    <property type="term" value="F:structural constituent of ribosome"/>
    <property type="evidence" value="ECO:0007669"/>
    <property type="project" value="InterPro"/>
</dbReference>
<dbReference type="GO" id="GO:0000027">
    <property type="term" value="P:ribosomal large subunit assembly"/>
    <property type="evidence" value="ECO:0007669"/>
    <property type="project" value="UniProtKB-UniRule"/>
</dbReference>
<dbReference type="CDD" id="cd07026">
    <property type="entry name" value="Ribosomal_L20"/>
    <property type="match status" value="1"/>
</dbReference>
<keyword evidence="10" id="KW-0150">Chloroplast</keyword>
<evidence type="ECO:0000256" key="5">
    <source>
        <dbReference type="ARBA" id="ARBA00023274"/>
    </source>
</evidence>
<dbReference type="GO" id="GO:0005840">
    <property type="term" value="C:ribosome"/>
    <property type="evidence" value="ECO:0007669"/>
    <property type="project" value="UniProtKB-KW"/>
</dbReference>
<protein>
    <recommendedName>
        <fullName evidence="6 7">Large ribosomal subunit protein bL20c</fullName>
    </recommendedName>
</protein>
<dbReference type="Gene3D" id="1.10.1900.20">
    <property type="entry name" value="Ribosomal protein L20"/>
    <property type="match status" value="1"/>
</dbReference>
<dbReference type="InterPro" id="IPR049946">
    <property type="entry name" value="RIBOSOMAL_L20_CS"/>
</dbReference>
<gene>
    <name evidence="7 10" type="primary">rpl20</name>
</gene>
<organism evidence="10">
    <name type="scientific">Pseudobryopsis hainanensis</name>
    <dbReference type="NCBI Taxonomy" id="2320808"/>
    <lineage>
        <taxon>Eukaryota</taxon>
        <taxon>Viridiplantae</taxon>
        <taxon>Chlorophyta</taxon>
        <taxon>core chlorophytes</taxon>
        <taxon>Ulvophyceae</taxon>
        <taxon>TCBD clade</taxon>
        <taxon>Bryopsidales</taxon>
        <taxon>Bryopsidineae</taxon>
        <taxon>Pseudobryopsidaceae</taxon>
        <taxon>Pseudobryopsis</taxon>
    </lineage>
</organism>
<dbReference type="PRINTS" id="PR00062">
    <property type="entry name" value="RIBOSOMALL20"/>
</dbReference>
<reference evidence="10" key="2">
    <citation type="journal article" date="2019" name="Mol. Phylogenet. Evol.">
        <title>Reassessment of the classification of bryopsidales (chlorophyta) based on chloroplast phylogenomic analyses.</title>
        <authorList>
            <person name="Cremen M.C."/>
            <person name="Leliaert F."/>
            <person name="West J."/>
            <person name="Lam D.W."/>
            <person name="Shimada S."/>
            <person name="Lopez-Bautista J.M."/>
            <person name="Verbruggen H."/>
        </authorList>
    </citation>
    <scope>NUCLEOTIDE SEQUENCE</scope>
</reference>
<proteinExistence type="inferred from homology"/>
<comment type="function">
    <text evidence="7 9">Binds directly to 23S ribosomal RNA and is necessary for the in vitro assembly process of the 50S ribosomal subunit. It is not involved in the protein synthesizing functions of that subunit.</text>
</comment>
<sequence length="114" mass="13600">MVRVKRGSCANARRKRILLNTRKFRGASNRLFRTAQQTLTHARAQTHRDRRTKKRWLRRLWISRLNAATRQQGLSYAHFLYLLNQSNIACNRKTLSQLRLLDEQAFYKLIGLVY</sequence>
<accession>A0A3S7SYE5</accession>
<dbReference type="PROSITE" id="PS00937">
    <property type="entry name" value="RIBOSOMAL_L20"/>
    <property type="match status" value="1"/>
</dbReference>
<evidence type="ECO:0000256" key="3">
    <source>
        <dbReference type="ARBA" id="ARBA00022884"/>
    </source>
</evidence>
<geneLocation type="chloroplast" evidence="10"/>
<evidence type="ECO:0000256" key="2">
    <source>
        <dbReference type="ARBA" id="ARBA00022730"/>
    </source>
</evidence>
<dbReference type="GO" id="GO:0009507">
    <property type="term" value="C:chloroplast"/>
    <property type="evidence" value="ECO:0007669"/>
    <property type="project" value="UniProtKB-SubCell"/>
</dbReference>
<keyword evidence="10" id="KW-0934">Plastid</keyword>
<dbReference type="Pfam" id="PF00453">
    <property type="entry name" value="Ribosomal_L20"/>
    <property type="match status" value="1"/>
</dbReference>
<keyword evidence="4 7" id="KW-0689">Ribosomal protein</keyword>
<dbReference type="Gene3D" id="6.10.160.10">
    <property type="match status" value="1"/>
</dbReference>
<dbReference type="EMBL" id="MH591091">
    <property type="protein sequence ID" value="AYC64233.1"/>
    <property type="molecule type" value="Genomic_DNA"/>
</dbReference>
<evidence type="ECO:0000256" key="1">
    <source>
        <dbReference type="ARBA" id="ARBA00007698"/>
    </source>
</evidence>
<evidence type="ECO:0000313" key="10">
    <source>
        <dbReference type="EMBL" id="AYC64233.1"/>
    </source>
</evidence>
<keyword evidence="3 7" id="KW-0694">RNA-binding</keyword>
<dbReference type="SUPFAM" id="SSF74731">
    <property type="entry name" value="Ribosomal protein L20"/>
    <property type="match status" value="1"/>
</dbReference>
<reference evidence="10" key="1">
    <citation type="submission" date="2018-07" db="EMBL/GenBank/DDBJ databases">
        <authorList>
            <person name="Cremen M.C."/>
            <person name="Leliaert F."/>
            <person name="West J."/>
            <person name="Lam D.W."/>
            <person name="Shimada S."/>
            <person name="Lopez-Bautista J.M."/>
            <person name="Verbruggen H."/>
        </authorList>
    </citation>
    <scope>NUCLEOTIDE SEQUENCE</scope>
</reference>
<comment type="similarity">
    <text evidence="1 7 8">Belongs to the bacterial ribosomal protein bL20 family.</text>
</comment>
<dbReference type="InterPro" id="IPR035566">
    <property type="entry name" value="Ribosomal_protein_bL20_C"/>
</dbReference>
<dbReference type="HAMAP" id="MF_00382">
    <property type="entry name" value="Ribosomal_bL20"/>
    <property type="match status" value="1"/>
</dbReference>
<dbReference type="GO" id="GO:0019843">
    <property type="term" value="F:rRNA binding"/>
    <property type="evidence" value="ECO:0007669"/>
    <property type="project" value="UniProtKB-UniRule"/>
</dbReference>
<evidence type="ECO:0000256" key="9">
    <source>
        <dbReference type="RuleBase" id="RU004311"/>
    </source>
</evidence>